<dbReference type="PANTHER" id="PTHR43112">
    <property type="entry name" value="FERREDOXIN"/>
    <property type="match status" value="1"/>
</dbReference>
<dbReference type="Gene3D" id="3.10.20.30">
    <property type="match status" value="1"/>
</dbReference>
<proteinExistence type="inferred from homology"/>
<evidence type="ECO:0000256" key="3">
    <source>
        <dbReference type="ARBA" id="ARBA00022448"/>
    </source>
</evidence>
<accession>A0ABD1Z576</accession>
<organism evidence="12 13">
    <name type="scientific">Riccia fluitans</name>
    <dbReference type="NCBI Taxonomy" id="41844"/>
    <lineage>
        <taxon>Eukaryota</taxon>
        <taxon>Viridiplantae</taxon>
        <taxon>Streptophyta</taxon>
        <taxon>Embryophyta</taxon>
        <taxon>Marchantiophyta</taxon>
        <taxon>Marchantiopsida</taxon>
        <taxon>Marchantiidae</taxon>
        <taxon>Marchantiales</taxon>
        <taxon>Ricciaceae</taxon>
        <taxon>Riccia</taxon>
    </lineage>
</organism>
<evidence type="ECO:0000256" key="6">
    <source>
        <dbReference type="ARBA" id="ARBA00022982"/>
    </source>
</evidence>
<dbReference type="GO" id="GO:0051537">
    <property type="term" value="F:2 iron, 2 sulfur cluster binding"/>
    <property type="evidence" value="ECO:0007669"/>
    <property type="project" value="UniProtKB-KW"/>
</dbReference>
<keyword evidence="8 9" id="KW-0411">Iron-sulfur</keyword>
<name>A0ABD1Z576_9MARC</name>
<evidence type="ECO:0000256" key="4">
    <source>
        <dbReference type="ARBA" id="ARBA00022714"/>
    </source>
</evidence>
<dbReference type="InterPro" id="IPR010241">
    <property type="entry name" value="Fd_pln"/>
</dbReference>
<comment type="function">
    <text evidence="9">Ferredoxins are iron-sulfur proteins that transfer electrons in a wide variety of metabolic reactions.</text>
</comment>
<evidence type="ECO:0000256" key="9">
    <source>
        <dbReference type="RuleBase" id="RU364001"/>
    </source>
</evidence>
<dbReference type="PROSITE" id="PS00197">
    <property type="entry name" value="2FE2S_FER_1"/>
    <property type="match status" value="1"/>
</dbReference>
<comment type="similarity">
    <text evidence="2 9">Belongs to the 2Fe2S plant-type ferredoxin family.</text>
</comment>
<keyword evidence="9" id="KW-0150">Chloroplast</keyword>
<dbReference type="AlphaFoldDB" id="A0ABD1Z576"/>
<protein>
    <recommendedName>
        <fullName evidence="9">Ferredoxin</fullName>
    </recommendedName>
</protein>
<feature type="signal peptide" evidence="10">
    <location>
        <begin position="1"/>
        <end position="15"/>
    </location>
</feature>
<dbReference type="InterPro" id="IPR006058">
    <property type="entry name" value="2Fe2S_fd_BS"/>
</dbReference>
<evidence type="ECO:0000259" key="11">
    <source>
        <dbReference type="PROSITE" id="PS51085"/>
    </source>
</evidence>
<evidence type="ECO:0000256" key="10">
    <source>
        <dbReference type="SAM" id="SignalP"/>
    </source>
</evidence>
<dbReference type="EMBL" id="JBHFFA010000002">
    <property type="protein sequence ID" value="KAL2642811.1"/>
    <property type="molecule type" value="Genomic_DNA"/>
</dbReference>
<comment type="cofactor">
    <cofactor evidence="9">
        <name>[2Fe-2S] cluster</name>
        <dbReference type="ChEBI" id="CHEBI:190135"/>
    </cofactor>
    <text evidence="9">Binds 1 [2Fe-2S] cluster.</text>
</comment>
<dbReference type="GO" id="GO:0046872">
    <property type="term" value="F:metal ion binding"/>
    <property type="evidence" value="ECO:0007669"/>
    <property type="project" value="UniProtKB-KW"/>
</dbReference>
<evidence type="ECO:0000256" key="5">
    <source>
        <dbReference type="ARBA" id="ARBA00022723"/>
    </source>
</evidence>
<evidence type="ECO:0000256" key="7">
    <source>
        <dbReference type="ARBA" id="ARBA00023004"/>
    </source>
</evidence>
<comment type="caution">
    <text evidence="12">The sequence shown here is derived from an EMBL/GenBank/DDBJ whole genome shotgun (WGS) entry which is preliminary data.</text>
</comment>
<dbReference type="InterPro" id="IPR036010">
    <property type="entry name" value="2Fe-2S_ferredoxin-like_sf"/>
</dbReference>
<evidence type="ECO:0000256" key="2">
    <source>
        <dbReference type="ARBA" id="ARBA00007874"/>
    </source>
</evidence>
<feature type="chain" id="PRO_5044822603" description="Ferredoxin" evidence="10">
    <location>
        <begin position="16"/>
        <end position="143"/>
    </location>
</feature>
<dbReference type="Proteomes" id="UP001605036">
    <property type="component" value="Unassembled WGS sequence"/>
</dbReference>
<keyword evidence="13" id="KW-1185">Reference proteome</keyword>
<keyword evidence="7 9" id="KW-0408">Iron</keyword>
<sequence length="143" mass="14993">MALALSASAITAVAASSVPVSSFKNVSMKRASVSKAFGLKAVSARVSCYKVTFQTPDGDQVLEVDEDTYVLDAAELAGLSLPYSCRAGACSTCAGKIVSGEVDQDDQSFLDDDQIEQGFVLTCVAYPNSDVVIKTHQESEILG</sequence>
<dbReference type="GO" id="GO:0009507">
    <property type="term" value="C:chloroplast"/>
    <property type="evidence" value="ECO:0007669"/>
    <property type="project" value="UniProtKB-SubCell"/>
</dbReference>
<dbReference type="InterPro" id="IPR012675">
    <property type="entry name" value="Beta-grasp_dom_sf"/>
</dbReference>
<evidence type="ECO:0000256" key="8">
    <source>
        <dbReference type="ARBA" id="ARBA00023014"/>
    </source>
</evidence>
<keyword evidence="9" id="KW-0934">Plastid</keyword>
<keyword evidence="5 9" id="KW-0479">Metal-binding</keyword>
<dbReference type="FunFam" id="3.10.20.30:FF:000014">
    <property type="entry name" value="Ferredoxin"/>
    <property type="match status" value="1"/>
</dbReference>
<evidence type="ECO:0000256" key="1">
    <source>
        <dbReference type="ARBA" id="ARBA00004229"/>
    </source>
</evidence>
<evidence type="ECO:0000313" key="12">
    <source>
        <dbReference type="EMBL" id="KAL2642811.1"/>
    </source>
</evidence>
<feature type="domain" description="2Fe-2S ferredoxin-type" evidence="11">
    <location>
        <begin position="49"/>
        <end position="139"/>
    </location>
</feature>
<gene>
    <name evidence="12" type="ORF">R1flu_010398</name>
</gene>
<dbReference type="NCBIfam" id="TIGR02008">
    <property type="entry name" value="fdx_plant"/>
    <property type="match status" value="1"/>
</dbReference>
<dbReference type="PANTHER" id="PTHR43112:SF3">
    <property type="entry name" value="FERREDOXIN-2, CHLOROPLASTIC"/>
    <property type="match status" value="1"/>
</dbReference>
<dbReference type="InterPro" id="IPR001041">
    <property type="entry name" value="2Fe-2S_ferredoxin-type"/>
</dbReference>
<dbReference type="PROSITE" id="PS51085">
    <property type="entry name" value="2FE2S_FER_2"/>
    <property type="match status" value="1"/>
</dbReference>
<reference evidence="12 13" key="1">
    <citation type="submission" date="2024-09" db="EMBL/GenBank/DDBJ databases">
        <title>Chromosome-scale assembly of Riccia fluitans.</title>
        <authorList>
            <person name="Paukszto L."/>
            <person name="Sawicki J."/>
            <person name="Karawczyk K."/>
            <person name="Piernik-Szablinska J."/>
            <person name="Szczecinska M."/>
            <person name="Mazdziarz M."/>
        </authorList>
    </citation>
    <scope>NUCLEOTIDE SEQUENCE [LARGE SCALE GENOMIC DNA]</scope>
    <source>
        <strain evidence="12">Rf_01</strain>
        <tissue evidence="12">Aerial parts of the thallus</tissue>
    </source>
</reference>
<dbReference type="CDD" id="cd00207">
    <property type="entry name" value="fer2"/>
    <property type="match status" value="1"/>
</dbReference>
<keyword evidence="6 9" id="KW-0249">Electron transport</keyword>
<dbReference type="Pfam" id="PF00111">
    <property type="entry name" value="Fer2"/>
    <property type="match status" value="1"/>
</dbReference>
<evidence type="ECO:0000313" key="13">
    <source>
        <dbReference type="Proteomes" id="UP001605036"/>
    </source>
</evidence>
<dbReference type="SUPFAM" id="SSF54292">
    <property type="entry name" value="2Fe-2S ferredoxin-like"/>
    <property type="match status" value="1"/>
</dbReference>
<comment type="subcellular location">
    <subcellularLocation>
        <location evidence="1 9">Plastid</location>
        <location evidence="1 9">Chloroplast</location>
    </subcellularLocation>
</comment>
<keyword evidence="4 9" id="KW-0001">2Fe-2S</keyword>
<keyword evidence="3 9" id="KW-0813">Transport</keyword>
<keyword evidence="10" id="KW-0732">Signal</keyword>